<organism evidence="2 3">
    <name type="scientific">Pisolithus tinctorius Marx 270</name>
    <dbReference type="NCBI Taxonomy" id="870435"/>
    <lineage>
        <taxon>Eukaryota</taxon>
        <taxon>Fungi</taxon>
        <taxon>Dikarya</taxon>
        <taxon>Basidiomycota</taxon>
        <taxon>Agaricomycotina</taxon>
        <taxon>Agaricomycetes</taxon>
        <taxon>Agaricomycetidae</taxon>
        <taxon>Boletales</taxon>
        <taxon>Sclerodermatineae</taxon>
        <taxon>Pisolithaceae</taxon>
        <taxon>Pisolithus</taxon>
    </lineage>
</organism>
<dbReference type="HOGENOM" id="CLU_164207_0_0_1"/>
<gene>
    <name evidence="2" type="ORF">M404DRAFT_31417</name>
</gene>
<keyword evidence="3" id="KW-1185">Reference proteome</keyword>
<feature type="region of interest" description="Disordered" evidence="1">
    <location>
        <begin position="46"/>
        <end position="90"/>
    </location>
</feature>
<dbReference type="AlphaFoldDB" id="A0A0C3NT58"/>
<proteinExistence type="predicted"/>
<evidence type="ECO:0000313" key="3">
    <source>
        <dbReference type="Proteomes" id="UP000054217"/>
    </source>
</evidence>
<evidence type="ECO:0000256" key="1">
    <source>
        <dbReference type="SAM" id="MobiDB-lite"/>
    </source>
</evidence>
<protein>
    <submittedName>
        <fullName evidence="2">Uncharacterized protein</fullName>
    </submittedName>
</protein>
<reference evidence="2 3" key="1">
    <citation type="submission" date="2014-04" db="EMBL/GenBank/DDBJ databases">
        <authorList>
            <consortium name="DOE Joint Genome Institute"/>
            <person name="Kuo A."/>
            <person name="Kohler A."/>
            <person name="Costa M.D."/>
            <person name="Nagy L.G."/>
            <person name="Floudas D."/>
            <person name="Copeland A."/>
            <person name="Barry K.W."/>
            <person name="Cichocki N."/>
            <person name="Veneault-Fourrey C."/>
            <person name="LaButti K."/>
            <person name="Lindquist E.A."/>
            <person name="Lipzen A."/>
            <person name="Lundell T."/>
            <person name="Morin E."/>
            <person name="Murat C."/>
            <person name="Sun H."/>
            <person name="Tunlid A."/>
            <person name="Henrissat B."/>
            <person name="Grigoriev I.V."/>
            <person name="Hibbett D.S."/>
            <person name="Martin F."/>
            <person name="Nordberg H.P."/>
            <person name="Cantor M.N."/>
            <person name="Hua S.X."/>
        </authorList>
    </citation>
    <scope>NUCLEOTIDE SEQUENCE [LARGE SCALE GENOMIC DNA]</scope>
    <source>
        <strain evidence="2 3">Marx 270</strain>
    </source>
</reference>
<reference evidence="3" key="2">
    <citation type="submission" date="2015-01" db="EMBL/GenBank/DDBJ databases">
        <title>Evolutionary Origins and Diversification of the Mycorrhizal Mutualists.</title>
        <authorList>
            <consortium name="DOE Joint Genome Institute"/>
            <consortium name="Mycorrhizal Genomics Consortium"/>
            <person name="Kohler A."/>
            <person name="Kuo A."/>
            <person name="Nagy L.G."/>
            <person name="Floudas D."/>
            <person name="Copeland A."/>
            <person name="Barry K.W."/>
            <person name="Cichocki N."/>
            <person name="Veneault-Fourrey C."/>
            <person name="LaButti K."/>
            <person name="Lindquist E.A."/>
            <person name="Lipzen A."/>
            <person name="Lundell T."/>
            <person name="Morin E."/>
            <person name="Murat C."/>
            <person name="Riley R."/>
            <person name="Ohm R."/>
            <person name="Sun H."/>
            <person name="Tunlid A."/>
            <person name="Henrissat B."/>
            <person name="Grigoriev I.V."/>
            <person name="Hibbett D.S."/>
            <person name="Martin F."/>
        </authorList>
    </citation>
    <scope>NUCLEOTIDE SEQUENCE [LARGE SCALE GENOMIC DNA]</scope>
    <source>
        <strain evidence="3">Marx 270</strain>
    </source>
</reference>
<dbReference type="EMBL" id="KN832016">
    <property type="protein sequence ID" value="KIN98413.1"/>
    <property type="molecule type" value="Genomic_DNA"/>
</dbReference>
<sequence>MSDSRPIDTANNNNKGRVIVDWAQVPDDDIRYDTDNEEEVMRAKEEQAQLEAKRAEREKAEAKRAAWEAEEERVRKEGEKHRAEEEKEAK</sequence>
<evidence type="ECO:0000313" key="2">
    <source>
        <dbReference type="EMBL" id="KIN98413.1"/>
    </source>
</evidence>
<name>A0A0C3NT58_PISTI</name>
<dbReference type="InParanoid" id="A0A0C3NT58"/>
<dbReference type="Proteomes" id="UP000054217">
    <property type="component" value="Unassembled WGS sequence"/>
</dbReference>
<accession>A0A0C3NT58</accession>